<name>A0A084VBG1_ANOSI</name>
<proteinExistence type="predicted"/>
<evidence type="ECO:0000313" key="1">
    <source>
        <dbReference type="EMBL" id="KFB35305.1"/>
    </source>
</evidence>
<accession>A0A084VBG1</accession>
<gene>
    <name evidence="1" type="ORF">ZHAS_00001565</name>
</gene>
<dbReference type="EnsemblMetazoa" id="ASIC001565-RA">
    <property type="protein sequence ID" value="ASIC001565-PA"/>
    <property type="gene ID" value="ASIC001565"/>
</dbReference>
<dbReference type="VEuPathDB" id="VectorBase:ASIC001565"/>
<keyword evidence="3" id="KW-1185">Reference proteome</keyword>
<evidence type="ECO:0000313" key="3">
    <source>
        <dbReference type="Proteomes" id="UP000030765"/>
    </source>
</evidence>
<reference evidence="1 3" key="1">
    <citation type="journal article" date="2014" name="BMC Genomics">
        <title>Genome sequence of Anopheles sinensis provides insight into genetics basis of mosquito competence for malaria parasites.</title>
        <authorList>
            <person name="Zhou D."/>
            <person name="Zhang D."/>
            <person name="Ding G."/>
            <person name="Shi L."/>
            <person name="Hou Q."/>
            <person name="Ye Y."/>
            <person name="Xu Y."/>
            <person name="Zhou H."/>
            <person name="Xiong C."/>
            <person name="Li S."/>
            <person name="Yu J."/>
            <person name="Hong S."/>
            <person name="Yu X."/>
            <person name="Zou P."/>
            <person name="Chen C."/>
            <person name="Chang X."/>
            <person name="Wang W."/>
            <person name="Lv Y."/>
            <person name="Sun Y."/>
            <person name="Ma L."/>
            <person name="Shen B."/>
            <person name="Zhu C."/>
        </authorList>
    </citation>
    <scope>NUCLEOTIDE SEQUENCE [LARGE SCALE GENOMIC DNA]</scope>
</reference>
<organism evidence="1">
    <name type="scientific">Anopheles sinensis</name>
    <name type="common">Mosquito</name>
    <dbReference type="NCBI Taxonomy" id="74873"/>
    <lineage>
        <taxon>Eukaryota</taxon>
        <taxon>Metazoa</taxon>
        <taxon>Ecdysozoa</taxon>
        <taxon>Arthropoda</taxon>
        <taxon>Hexapoda</taxon>
        <taxon>Insecta</taxon>
        <taxon>Pterygota</taxon>
        <taxon>Neoptera</taxon>
        <taxon>Endopterygota</taxon>
        <taxon>Diptera</taxon>
        <taxon>Nematocera</taxon>
        <taxon>Culicoidea</taxon>
        <taxon>Culicidae</taxon>
        <taxon>Anophelinae</taxon>
        <taxon>Anopheles</taxon>
    </lineage>
</organism>
<sequence length="69" mass="7702">MACCLYDKLSTTDGKRSSLEHNFMHPNDTPCRLPPHCANPTQTFQQPGIIIINIVIRWLFNSANTAGSN</sequence>
<protein>
    <submittedName>
        <fullName evidence="1 2">Uncharacterized protein</fullName>
    </submittedName>
</protein>
<evidence type="ECO:0000313" key="2">
    <source>
        <dbReference type="EnsemblMetazoa" id="ASIC001565-PA"/>
    </source>
</evidence>
<dbReference type="EMBL" id="KE524385">
    <property type="protein sequence ID" value="KFB35305.1"/>
    <property type="molecule type" value="Genomic_DNA"/>
</dbReference>
<dbReference type="Proteomes" id="UP000030765">
    <property type="component" value="Unassembled WGS sequence"/>
</dbReference>
<dbReference type="EMBL" id="ATLV01006794">
    <property type="status" value="NOT_ANNOTATED_CDS"/>
    <property type="molecule type" value="Genomic_DNA"/>
</dbReference>
<dbReference type="AlphaFoldDB" id="A0A084VBG1"/>
<reference evidence="2" key="2">
    <citation type="submission" date="2020-05" db="UniProtKB">
        <authorList>
            <consortium name="EnsemblMetazoa"/>
        </authorList>
    </citation>
    <scope>IDENTIFICATION</scope>
</reference>